<dbReference type="eggNOG" id="ENOG502SKUG">
    <property type="taxonomic scope" value="Eukaryota"/>
</dbReference>
<feature type="compositionally biased region" description="Basic residues" evidence="1">
    <location>
        <begin position="308"/>
        <end position="324"/>
    </location>
</feature>
<feature type="compositionally biased region" description="Basic residues" evidence="1">
    <location>
        <begin position="888"/>
        <end position="905"/>
    </location>
</feature>
<protein>
    <submittedName>
        <fullName evidence="2">Uncharacterized protein</fullName>
    </submittedName>
</protein>
<dbReference type="OrthoDB" id="268028at2759"/>
<sequence>MFSFNHWPNGATGSVNPKQQQMMWANSATHGAVMHPAAYSNVANHGVRVGAEGHMPAQSFSPACASAMSTNVVSAGCLGADYPVGCAAPRPASGYYYPLYTAVEQYASQQPPASGVMPCQMPPPQHQATAPRAASPALVTQQCSATASHPACGAQSLSTSISLPRKGRERPRSGRHHRGDDEATETPASTTQLPTSVRYGSGGGHRERRRHPGNPPADDSCSTRAPLQAATATFGEVFLESTNAPNTYRAPIAPTAAGSVAHGDGNGDGCGRRRRWHRRGDGGGGERGRDSSPRVPSDPQIDGNTKKMDRHRHHRREGRGHRDKARSNVDRSESASPRPAGDLADISCPRRSSNRFSPRRGNPPKSTAVAASILAGTAALSLRPIPVTTVSTPAPQPVTVGSTRMVATPPQLTNPPAASSAYSVPPSTRPATAAVPLPPSAVQPSNPSKGNRLHRRHRRADSLSLSSPGGSTDASSSHGSSSYSSSVLSGSVSASRPALASPRNHRPCCRQRRRDRGGRRGGHRSPRSASPSWGPRPPSGHALGNTSSLPTDHNASVANAPNKKRGGGILSFFRRDKSAPAEVDSSKGENVGALAQEAALMVPLVMPPRVPYSTPMGFCGTSVPLRDVASEMQQRGTISRSDSTRQHRRDHSQGHTQHPQSGNGAVDAHIPPHQGSSINSPIADSSRAVVPFSKSKGFFGGLFHKKSKPDARVTAAAGVPTNGASAISGCASPSSRPSSRRTPSSLAPKASATLRFEVPPTPPKNTPLSGGYGAASMNGTTAGNPALKSKPGLFGGYTKRSKAAALQLQQGILQPMEYQCQPQAQKHHQQQCNRGNRERRRHENRGHASPVDERGGHRSGGRGRRHTPSTDCYSCSDGAASAPSSRRSPPKRRSGHGNRIKKAARARATNDI</sequence>
<dbReference type="KEGG" id="lpan:LPMP_322660"/>
<feature type="compositionally biased region" description="Low complexity" evidence="1">
    <location>
        <begin position="415"/>
        <end position="426"/>
    </location>
</feature>
<reference evidence="2 3" key="1">
    <citation type="journal article" date="2015" name="Sci. Rep.">
        <title>The genome of Leishmania panamensis: insights into genomics of the L. (Viannia) subgenus.</title>
        <authorList>
            <person name="Llanes A."/>
            <person name="Restrepo C.M."/>
            <person name="Vecchio G.D."/>
            <person name="Anguizola F.J."/>
            <person name="Lleonart R."/>
        </authorList>
    </citation>
    <scope>NUCLEOTIDE SEQUENCE [LARGE SCALE GENOMIC DNA]</scope>
    <source>
        <strain evidence="2 3">MHOM/PA/94/PSC-1</strain>
    </source>
</reference>
<feature type="compositionally biased region" description="Basic residues" evidence="1">
    <location>
        <begin position="857"/>
        <end position="867"/>
    </location>
</feature>
<dbReference type="EMBL" id="CP009401">
    <property type="protein sequence ID" value="AIO01151.1"/>
    <property type="molecule type" value="Genomic_DNA"/>
</dbReference>
<feature type="region of interest" description="Disordered" evidence="1">
    <location>
        <begin position="820"/>
        <end position="912"/>
    </location>
</feature>
<feature type="compositionally biased region" description="Polar residues" evidence="1">
    <location>
        <begin position="631"/>
        <end position="641"/>
    </location>
</feature>
<feature type="compositionally biased region" description="Basic residues" evidence="1">
    <location>
        <begin position="165"/>
        <end position="177"/>
    </location>
</feature>
<dbReference type="GeneID" id="22578007"/>
<accession>A0A088RZ20</accession>
<dbReference type="VEuPathDB" id="TriTrypDB:LPAL13_320032800"/>
<evidence type="ECO:0000256" key="1">
    <source>
        <dbReference type="SAM" id="MobiDB-lite"/>
    </source>
</evidence>
<feature type="region of interest" description="Disordered" evidence="1">
    <location>
        <begin position="721"/>
        <end position="777"/>
    </location>
</feature>
<name>A0A088RZ20_LEIPA</name>
<feature type="compositionally biased region" description="Low complexity" evidence="1">
    <location>
        <begin position="347"/>
        <end position="364"/>
    </location>
</feature>
<dbReference type="RefSeq" id="XP_010701951.1">
    <property type="nucleotide sequence ID" value="XM_010703649.1"/>
</dbReference>
<feature type="compositionally biased region" description="Polar residues" evidence="1">
    <location>
        <begin position="186"/>
        <end position="195"/>
    </location>
</feature>
<feature type="region of interest" description="Disordered" evidence="1">
    <location>
        <begin position="149"/>
        <end position="224"/>
    </location>
</feature>
<evidence type="ECO:0000313" key="3">
    <source>
        <dbReference type="Proteomes" id="UP000063063"/>
    </source>
</evidence>
<gene>
    <name evidence="2" type="ORF">LPMP_322660</name>
</gene>
<feature type="region of interest" description="Disordered" evidence="1">
    <location>
        <begin position="631"/>
        <end position="682"/>
    </location>
</feature>
<keyword evidence="3" id="KW-1185">Reference proteome</keyword>
<feature type="region of interest" description="Disordered" evidence="1">
    <location>
        <begin position="111"/>
        <end position="134"/>
    </location>
</feature>
<dbReference type="Proteomes" id="UP000063063">
    <property type="component" value="Chromosome 32"/>
</dbReference>
<feature type="compositionally biased region" description="Low complexity" evidence="1">
    <location>
        <begin position="820"/>
        <end position="834"/>
    </location>
</feature>
<dbReference type="VEuPathDB" id="TriTrypDB:LPMP_322660"/>
<feature type="compositionally biased region" description="Polar residues" evidence="1">
    <location>
        <begin position="544"/>
        <end position="559"/>
    </location>
</feature>
<feature type="compositionally biased region" description="Low complexity" evidence="1">
    <location>
        <begin position="732"/>
        <end position="745"/>
    </location>
</feature>
<evidence type="ECO:0000313" key="2">
    <source>
        <dbReference type="EMBL" id="AIO01151.1"/>
    </source>
</evidence>
<proteinExistence type="predicted"/>
<dbReference type="AlphaFoldDB" id="A0A088RZ20"/>
<feature type="compositionally biased region" description="Basic residues" evidence="1">
    <location>
        <begin position="503"/>
        <end position="526"/>
    </location>
</feature>
<feature type="compositionally biased region" description="Basic and acidic residues" evidence="1">
    <location>
        <begin position="279"/>
        <end position="292"/>
    </location>
</feature>
<feature type="region of interest" description="Disordered" evidence="1">
    <location>
        <begin position="249"/>
        <end position="367"/>
    </location>
</feature>
<feature type="compositionally biased region" description="Low complexity" evidence="1">
    <location>
        <begin position="464"/>
        <end position="495"/>
    </location>
</feature>
<feature type="region of interest" description="Disordered" evidence="1">
    <location>
        <begin position="389"/>
        <end position="568"/>
    </location>
</feature>
<feature type="compositionally biased region" description="Polar residues" evidence="1">
    <location>
        <begin position="654"/>
        <end position="663"/>
    </location>
</feature>
<organism evidence="2 3">
    <name type="scientific">Leishmania panamensis</name>
    <dbReference type="NCBI Taxonomy" id="5679"/>
    <lineage>
        <taxon>Eukaryota</taxon>
        <taxon>Discoba</taxon>
        <taxon>Euglenozoa</taxon>
        <taxon>Kinetoplastea</taxon>
        <taxon>Metakinetoplastina</taxon>
        <taxon>Trypanosomatida</taxon>
        <taxon>Trypanosomatidae</taxon>
        <taxon>Leishmaniinae</taxon>
        <taxon>Leishmania</taxon>
        <taxon>Leishmania guyanensis species complex</taxon>
    </lineage>
</organism>